<dbReference type="SUPFAM" id="SSF48239">
    <property type="entry name" value="Terpenoid cyclases/Protein prenyltransferases"/>
    <property type="match status" value="1"/>
</dbReference>
<dbReference type="InterPro" id="IPR023997">
    <property type="entry name" value="TonB-dep_OMP_SusC/RagA_CS"/>
</dbReference>
<dbReference type="PANTHER" id="PTHR11412:SF136">
    <property type="entry name" value="CD109 ANTIGEN"/>
    <property type="match status" value="1"/>
</dbReference>
<keyword evidence="5" id="KW-1185">Reference proteome</keyword>
<keyword evidence="4" id="KW-0675">Receptor</keyword>
<dbReference type="Pfam" id="PF00207">
    <property type="entry name" value="A2M"/>
    <property type="match status" value="1"/>
</dbReference>
<keyword evidence="1" id="KW-0732">Signal</keyword>
<feature type="domain" description="Alpha-2-macroglobulin" evidence="3">
    <location>
        <begin position="786"/>
        <end position="876"/>
    </location>
</feature>
<dbReference type="Gene3D" id="2.170.130.10">
    <property type="entry name" value="TonB-dependent receptor, plug domain"/>
    <property type="match status" value="1"/>
</dbReference>
<dbReference type="Gene3D" id="1.50.10.20">
    <property type="match status" value="1"/>
</dbReference>
<dbReference type="InterPro" id="IPR008930">
    <property type="entry name" value="Terpenoid_cyclase/PrenylTrfase"/>
</dbReference>
<dbReference type="InterPro" id="IPR008969">
    <property type="entry name" value="CarboxyPept-like_regulatory"/>
</dbReference>
<evidence type="ECO:0000313" key="4">
    <source>
        <dbReference type="EMBL" id="MBC9928867.1"/>
    </source>
</evidence>
<dbReference type="Proteomes" id="UP000659124">
    <property type="component" value="Unassembled WGS sequence"/>
</dbReference>
<dbReference type="InterPro" id="IPR047565">
    <property type="entry name" value="Alpha-macroglob_thiol-ester_cl"/>
</dbReference>
<dbReference type="Pfam" id="PF07678">
    <property type="entry name" value="TED_complement"/>
    <property type="match status" value="1"/>
</dbReference>
<proteinExistence type="predicted"/>
<sequence length="1448" mass="159022">MVNAQDQQPALVSKRVFVEVISPAGSVLQKQTYEITDGYAEGSFRFATEAPGGIYRLRAYTVWMLNEKPRTQFTREITLLKVISPRVLMKLDFPRKGYGPGDEVVAEYSMKNLEQLPIQHFMARYSVTIGGEEHLTGTIKTDTAGKARIVFRLPDALRINDALLNVSVDYKSNKEAISRSIPITLHKIDLQFMPEGGALVEGITTNIAFKALNEYGKPADVKGVVLDDKGKQVADFESLRFGMGVFRFTPKQGHRYVARLLSPSGTRNEYAFPVAAKNGVVMNLVRKDSLLLITLKTSQPSTVTLEGKTHAVTYFKQTIALQAEEQTAAVNTADFPAGIAVFTVSQLNKTPLAERIAFLGGPKLLQVKVTPDKEVYERREKVKLHIATTNETGAPVPANLSLAVVDDKKWILADDRQDNILSWLLLSSELHGKVEEPNFYFKKDEPAAPAVLDLVMLTNGYRYFDYEDAVTKENKLLYGPVQSHRLRGVVTDEREKPVPSTIYVFRQYAMSAPVRVVQTGTDGRFTVAGLPPDKYCLFAAPVLRPHKGQKETLRILENGMANESSAPILGKPIPEKIVEGEEPVIEKPAPAPVSTPVNDKLPDIGKGDKKLDEVVVVGYGTYSSQRMTTASSVTVVRREVLTSLSAALNGQVAGLRVVPAAPGGIDQVSIRGMTTVAGNNEPLYIYNGIPVTAADIAENVGSIQSVTVLRDAAATALYGSRAANGVIVISGTGFQQYYKSVNLSRSWSLPYETVTVEGEQLTTSRHFYAPLYTSRNAAERTDFRETIYWNPVVQTDKNGKATLSFYNSDAITSFRAITEGIGYNGQVGRDETTYVSQTPLSLDVKIPPYLTTGDKALLPVVITNNRKDAVKAMVSMILPAGLKAAATDTIVTIAANGSQRVLFPVEATAPLNGTIVFSLDAPTGRERIVMPVTMTQKGFPVNVLLSASAPQLWNFAVKGAIPGSMNAKLSIYAELEDLALEVITGMLREPHGCFEQTSSTTYPNIFILKYLQQTGKISPLVRDKAMNYLKTGYKLLKSYETAADGFEWFGRTPPQEVLTAYGLMEFTDMKEFIKVDEGMIERTKKFLLKRRDGKGGFLLEASNSYQFRAVPYEVANTYIVYALTKAGMGKEIVPEYEAALKTALKSNSAWQLAVMANAAYYSQRQNDYEQLITMLKQGYEAGTLGVSSVVGATGISLNLETMAWYGLALAKNDKNVVTLSRLIPDILKQRSSYGFGATQSTLLCLELLTAYSQMTSALKMSGKTIFKINESQVSPGILDPALLKEGANTFAVTTTDMASTMTPYDLELNYYTLQPDNNPAAVLKLQTTLGTSQAKVGETVRMNIQVKNETDKGLPMSVAKIGIPAGLSAQPWQLKELIETGKIAHYEVFDNYLVLYWIDAGPGELKIVNLDLKAEIPGTYKGRANNVYLYYMPEAKHWNAGLEIDIRD</sequence>
<dbReference type="SMART" id="SM01360">
    <property type="entry name" value="A2M"/>
    <property type="match status" value="1"/>
</dbReference>
<evidence type="ECO:0000259" key="3">
    <source>
        <dbReference type="SMART" id="SM01360"/>
    </source>
</evidence>
<dbReference type="InterPro" id="IPR050473">
    <property type="entry name" value="A2M/Complement_sys"/>
</dbReference>
<evidence type="ECO:0000313" key="5">
    <source>
        <dbReference type="Proteomes" id="UP000659124"/>
    </source>
</evidence>
<accession>A0ABR7TF18</accession>
<dbReference type="CDD" id="cd02891">
    <property type="entry name" value="A2M_like"/>
    <property type="match status" value="1"/>
</dbReference>
<organism evidence="4 5">
    <name type="scientific">Chitinophaga qingshengii</name>
    <dbReference type="NCBI Taxonomy" id="1569794"/>
    <lineage>
        <taxon>Bacteria</taxon>
        <taxon>Pseudomonadati</taxon>
        <taxon>Bacteroidota</taxon>
        <taxon>Chitinophagia</taxon>
        <taxon>Chitinophagales</taxon>
        <taxon>Chitinophagaceae</taxon>
        <taxon>Chitinophaga</taxon>
    </lineage>
</organism>
<dbReference type="InterPro" id="IPR011626">
    <property type="entry name" value="Alpha-macroglobulin_TED"/>
</dbReference>
<dbReference type="SUPFAM" id="SSF56935">
    <property type="entry name" value="Porins"/>
    <property type="match status" value="1"/>
</dbReference>
<dbReference type="Gene3D" id="2.60.40.690">
    <property type="entry name" value="Alpha-macroglobulin, receptor-binding domain"/>
    <property type="match status" value="1"/>
</dbReference>
<dbReference type="EMBL" id="JACVFC010000001">
    <property type="protein sequence ID" value="MBC9928867.1"/>
    <property type="molecule type" value="Genomic_DNA"/>
</dbReference>
<keyword evidence="2" id="KW-0882">Thioester bond</keyword>
<name>A0ABR7TF18_9BACT</name>
<dbReference type="InterPro" id="IPR012910">
    <property type="entry name" value="Plug_dom"/>
</dbReference>
<dbReference type="RefSeq" id="WP_188086028.1">
    <property type="nucleotide sequence ID" value="NZ_JACVFC010000001.1"/>
</dbReference>
<gene>
    <name evidence="4" type="ORF">ICL07_00680</name>
</gene>
<dbReference type="SMART" id="SM01419">
    <property type="entry name" value="Thiol-ester_cl"/>
    <property type="match status" value="1"/>
</dbReference>
<dbReference type="NCBIfam" id="TIGR04057">
    <property type="entry name" value="SusC_RagA_signa"/>
    <property type="match status" value="1"/>
</dbReference>
<dbReference type="SUPFAM" id="SSF49464">
    <property type="entry name" value="Carboxypeptidase regulatory domain-like"/>
    <property type="match status" value="1"/>
</dbReference>
<reference evidence="4 5" key="1">
    <citation type="submission" date="2020-09" db="EMBL/GenBank/DDBJ databases">
        <title>Genome sequences of type strains of Chitinophaga qingshengii and Chitinophaga varians.</title>
        <authorList>
            <person name="Kittiwongwattana C."/>
        </authorList>
    </citation>
    <scope>NUCLEOTIDE SEQUENCE [LARGE SCALE GENOMIC DNA]</scope>
    <source>
        <strain evidence="4 5">JCM 30026</strain>
    </source>
</reference>
<dbReference type="InterPro" id="IPR037066">
    <property type="entry name" value="Plug_dom_sf"/>
</dbReference>
<dbReference type="InterPro" id="IPR001599">
    <property type="entry name" value="Macroglobln_a2"/>
</dbReference>
<comment type="caution">
    <text evidence="4">The sequence shown here is derived from an EMBL/GenBank/DDBJ whole genome shotgun (WGS) entry which is preliminary data.</text>
</comment>
<dbReference type="Pfam" id="PF07715">
    <property type="entry name" value="Plug"/>
    <property type="match status" value="1"/>
</dbReference>
<dbReference type="PANTHER" id="PTHR11412">
    <property type="entry name" value="MACROGLOBULIN / COMPLEMENT"/>
    <property type="match status" value="1"/>
</dbReference>
<protein>
    <submittedName>
        <fullName evidence="4">TonB-dependent receptor plug domain-containing protein</fullName>
    </submittedName>
</protein>
<evidence type="ECO:0000256" key="1">
    <source>
        <dbReference type="ARBA" id="ARBA00022729"/>
    </source>
</evidence>
<evidence type="ECO:0000256" key="2">
    <source>
        <dbReference type="ARBA" id="ARBA00022966"/>
    </source>
</evidence>
<dbReference type="InterPro" id="IPR036595">
    <property type="entry name" value="A-macroglobulin_rcpt-bd_sf"/>
</dbReference>